<keyword evidence="3" id="KW-0326">Glycosidase</keyword>
<dbReference type="STRING" id="436010.A0A166FNW4"/>
<evidence type="ECO:0000256" key="2">
    <source>
        <dbReference type="ARBA" id="ARBA00022801"/>
    </source>
</evidence>
<dbReference type="OrthoDB" id="9971853at2759"/>
<feature type="transmembrane region" description="Helical" evidence="5">
    <location>
        <begin position="772"/>
        <end position="792"/>
    </location>
</feature>
<dbReference type="InterPro" id="IPR052066">
    <property type="entry name" value="Glycosphingolipid_Hydrolases"/>
</dbReference>
<keyword evidence="5" id="KW-0472">Membrane</keyword>
<proteinExistence type="inferred from homology"/>
<dbReference type="InterPro" id="IPR041036">
    <property type="entry name" value="GH5_C"/>
</dbReference>
<dbReference type="Gene3D" id="2.60.40.1180">
    <property type="entry name" value="Golgi alpha-mannosidase II"/>
    <property type="match status" value="1"/>
</dbReference>
<evidence type="ECO:0000256" key="4">
    <source>
        <dbReference type="SAM" id="MobiDB-lite"/>
    </source>
</evidence>
<evidence type="ECO:0000313" key="9">
    <source>
        <dbReference type="Proteomes" id="UP000076532"/>
    </source>
</evidence>
<evidence type="ECO:0000313" key="8">
    <source>
        <dbReference type="EMBL" id="KZP17013.1"/>
    </source>
</evidence>
<accession>A0A166FNW4</accession>
<comment type="similarity">
    <text evidence="1">Belongs to the glycosyl hydrolase 5 (cellulase A) family.</text>
</comment>
<gene>
    <name evidence="8" type="ORF">FIBSPDRAFT_1047127</name>
</gene>
<dbReference type="Gene3D" id="3.20.20.80">
    <property type="entry name" value="Glycosidases"/>
    <property type="match status" value="2"/>
</dbReference>
<dbReference type="PANTHER" id="PTHR31308:SF5">
    <property type="entry name" value="ERGOSTERYL-BETA-GLUCOSIDASE"/>
    <property type="match status" value="1"/>
</dbReference>
<organism evidence="8 9">
    <name type="scientific">Athelia psychrophila</name>
    <dbReference type="NCBI Taxonomy" id="1759441"/>
    <lineage>
        <taxon>Eukaryota</taxon>
        <taxon>Fungi</taxon>
        <taxon>Dikarya</taxon>
        <taxon>Basidiomycota</taxon>
        <taxon>Agaricomycotina</taxon>
        <taxon>Agaricomycetes</taxon>
        <taxon>Agaricomycetidae</taxon>
        <taxon>Atheliales</taxon>
        <taxon>Atheliaceae</taxon>
        <taxon>Athelia</taxon>
    </lineage>
</organism>
<evidence type="ECO:0000259" key="7">
    <source>
        <dbReference type="Pfam" id="PF18564"/>
    </source>
</evidence>
<feature type="domain" description="Glycoside hydrolase family 5 C-terminal" evidence="7">
    <location>
        <begin position="640"/>
        <end position="749"/>
    </location>
</feature>
<dbReference type="SUPFAM" id="SSF51445">
    <property type="entry name" value="(Trans)glycosidases"/>
    <property type="match status" value="1"/>
</dbReference>
<keyword evidence="5" id="KW-0812">Transmembrane</keyword>
<keyword evidence="9" id="KW-1185">Reference proteome</keyword>
<evidence type="ECO:0000256" key="5">
    <source>
        <dbReference type="SAM" id="Phobius"/>
    </source>
</evidence>
<dbReference type="Pfam" id="PF18564">
    <property type="entry name" value="Glyco_hydro_5_C"/>
    <property type="match status" value="1"/>
</dbReference>
<dbReference type="Pfam" id="PF00150">
    <property type="entry name" value="Cellulase"/>
    <property type="match status" value="1"/>
</dbReference>
<dbReference type="PANTHER" id="PTHR31308">
    <property type="match status" value="1"/>
</dbReference>
<dbReference type="AlphaFoldDB" id="A0A166FNW4"/>
<dbReference type="InterPro" id="IPR017853">
    <property type="entry name" value="GH"/>
</dbReference>
<name>A0A166FNW4_9AGAM</name>
<dbReference type="GO" id="GO:0050295">
    <property type="term" value="F:steryl-beta-glucosidase activity"/>
    <property type="evidence" value="ECO:0007669"/>
    <property type="project" value="TreeGrafter"/>
</dbReference>
<sequence length="793" mass="89211">MHTPQGSDGSFDMVEDENTPRAADSLAQLDPQREQVPVTSVHPSNDAKYVVGASPHFAHDWSRKATGGELRIHGRHFVDAYGRVCNLRGVNLSGASKTPTNDDNATFPANHEEVTFVGRPFPLDEAPEHFARLRRWGFTFIRFMVTWEAVEHEGEGKYDMAYLDYVHALLSLLPQYGMTCFVNLHQDVWSRYSGGSGAPAWTLEAVGFDLSALHESGAAWLLGVTGGGHVPEERGIWPCGYQKLAAATMATCFWAGDTYAPKLKIKARDGRVLPVQQYLQGAFLDMFDVVAAKLGDIDGVMGFEIMNEPHRGYINVPSLHNWDYNTDLHLAYVPSPFQSFMLAAGRPTLIPFWTRSFPFPTKLTSHAVQNQDGRTAWRADGPTEGKCLWEMHGVWAWDKQKNEGVVLRESYFSQDPASGRKIDWYTDFYYPFLKTWTERIRKVSPADKMVFVEPIPNEYCPPSWTKNQLSNMVYAPHWYDLDGLFRKAFRDFNVNVQGLSRGMFLLKALYWGQKGARENFTLQIRNIVEAAYRSLGEVPVVIGECGIPMDMNKGEAFESDNWIWQNRMMDAMMTGLERSLVGFNIWNYNPDNSDDAGDFWNGENFSWFSRRRGLPTSLLYFEQTAVSLDNGARILPSLVRPYPAKTAGIPVAFQYEMTTGEFTYEWVNPALSTAIMDGSSTVGGAPRSGHPAITAKETEIFLPSLLTRDRKVIVQGLEAGDRFVHDEARQTLFVLTHSAQSGHAHKITVSLQPPLKPAFEVNSFWQDWGPQLFSGFMAAVGIIAFYILMQVVA</sequence>
<evidence type="ECO:0000259" key="6">
    <source>
        <dbReference type="Pfam" id="PF00150"/>
    </source>
</evidence>
<dbReference type="InterPro" id="IPR013780">
    <property type="entry name" value="Glyco_hydro_b"/>
</dbReference>
<dbReference type="GO" id="GO:1904462">
    <property type="term" value="P:ergosteryl 3-beta-D-glucoside catabolic process"/>
    <property type="evidence" value="ECO:0007669"/>
    <property type="project" value="TreeGrafter"/>
</dbReference>
<dbReference type="Proteomes" id="UP000076532">
    <property type="component" value="Unassembled WGS sequence"/>
</dbReference>
<protein>
    <submittedName>
        <fullName evidence="8">Glycoside hydrolase family 5 protein</fullName>
    </submittedName>
</protein>
<keyword evidence="2 8" id="KW-0378">Hydrolase</keyword>
<dbReference type="InterPro" id="IPR001547">
    <property type="entry name" value="Glyco_hydro_5"/>
</dbReference>
<evidence type="ECO:0000256" key="3">
    <source>
        <dbReference type="ARBA" id="ARBA00023295"/>
    </source>
</evidence>
<keyword evidence="5" id="KW-1133">Transmembrane helix</keyword>
<feature type="domain" description="Glycoside hydrolase family 5" evidence="6">
    <location>
        <begin position="117"/>
        <end position="312"/>
    </location>
</feature>
<dbReference type="GO" id="GO:0000272">
    <property type="term" value="P:polysaccharide catabolic process"/>
    <property type="evidence" value="ECO:0007669"/>
    <property type="project" value="InterPro"/>
</dbReference>
<feature type="region of interest" description="Disordered" evidence="4">
    <location>
        <begin position="1"/>
        <end position="43"/>
    </location>
</feature>
<evidence type="ECO:0000256" key="1">
    <source>
        <dbReference type="ARBA" id="ARBA00005641"/>
    </source>
</evidence>
<dbReference type="EMBL" id="KV417587">
    <property type="protein sequence ID" value="KZP17013.1"/>
    <property type="molecule type" value="Genomic_DNA"/>
</dbReference>
<reference evidence="8 9" key="1">
    <citation type="journal article" date="2016" name="Mol. Biol. Evol.">
        <title>Comparative Genomics of Early-Diverging Mushroom-Forming Fungi Provides Insights into the Origins of Lignocellulose Decay Capabilities.</title>
        <authorList>
            <person name="Nagy L.G."/>
            <person name="Riley R."/>
            <person name="Tritt A."/>
            <person name="Adam C."/>
            <person name="Daum C."/>
            <person name="Floudas D."/>
            <person name="Sun H."/>
            <person name="Yadav J.S."/>
            <person name="Pangilinan J."/>
            <person name="Larsson K.H."/>
            <person name="Matsuura K."/>
            <person name="Barry K."/>
            <person name="Labutti K."/>
            <person name="Kuo R."/>
            <person name="Ohm R.A."/>
            <person name="Bhattacharya S.S."/>
            <person name="Shirouzu T."/>
            <person name="Yoshinaga Y."/>
            <person name="Martin F.M."/>
            <person name="Grigoriev I.V."/>
            <person name="Hibbett D.S."/>
        </authorList>
    </citation>
    <scope>NUCLEOTIDE SEQUENCE [LARGE SCALE GENOMIC DNA]</scope>
    <source>
        <strain evidence="8 9">CBS 109695</strain>
    </source>
</reference>